<evidence type="ECO:0000313" key="1">
    <source>
        <dbReference type="EMBL" id="OBA25066.1"/>
    </source>
</evidence>
<keyword evidence="2" id="KW-1185">Reference proteome</keyword>
<reference evidence="2" key="1">
    <citation type="journal article" date="2016" name="Proc. Natl. Acad. Sci. U.S.A.">
        <title>Comparative genomics of biotechnologically important yeasts.</title>
        <authorList>
            <person name="Riley R."/>
            <person name="Haridas S."/>
            <person name="Wolfe K.H."/>
            <person name="Lopes M.R."/>
            <person name="Hittinger C.T."/>
            <person name="Goeker M."/>
            <person name="Salamov A.A."/>
            <person name="Wisecaver J.H."/>
            <person name="Long T.M."/>
            <person name="Calvey C.H."/>
            <person name="Aerts A.L."/>
            <person name="Barry K.W."/>
            <person name="Choi C."/>
            <person name="Clum A."/>
            <person name="Coughlan A.Y."/>
            <person name="Deshpande S."/>
            <person name="Douglass A.P."/>
            <person name="Hanson S.J."/>
            <person name="Klenk H.-P."/>
            <person name="LaButti K.M."/>
            <person name="Lapidus A."/>
            <person name="Lindquist E.A."/>
            <person name="Lipzen A.M."/>
            <person name="Meier-Kolthoff J.P."/>
            <person name="Ohm R.A."/>
            <person name="Otillar R.P."/>
            <person name="Pangilinan J.L."/>
            <person name="Peng Y."/>
            <person name="Rokas A."/>
            <person name="Rosa C.A."/>
            <person name="Scheuner C."/>
            <person name="Sibirny A.A."/>
            <person name="Slot J.C."/>
            <person name="Stielow J.B."/>
            <person name="Sun H."/>
            <person name="Kurtzman C.P."/>
            <person name="Blackwell M."/>
            <person name="Grigoriev I.V."/>
            <person name="Jeffries T.W."/>
        </authorList>
    </citation>
    <scope>NUCLEOTIDE SEQUENCE [LARGE SCALE GENOMIC DNA]</scope>
    <source>
        <strain evidence="2">NRRL Y-1626</strain>
    </source>
</reference>
<proteinExistence type="predicted"/>
<gene>
    <name evidence="1" type="ORF">HANVADRAFT_4127</name>
</gene>
<accession>A0A1B7T8J9</accession>
<dbReference type="EMBL" id="LXPE01000260">
    <property type="protein sequence ID" value="OBA25066.1"/>
    <property type="molecule type" value="Genomic_DNA"/>
</dbReference>
<organism evidence="1 2">
    <name type="scientific">Hanseniaspora valbyensis NRRL Y-1626</name>
    <dbReference type="NCBI Taxonomy" id="766949"/>
    <lineage>
        <taxon>Eukaryota</taxon>
        <taxon>Fungi</taxon>
        <taxon>Dikarya</taxon>
        <taxon>Ascomycota</taxon>
        <taxon>Saccharomycotina</taxon>
        <taxon>Saccharomycetes</taxon>
        <taxon>Saccharomycodales</taxon>
        <taxon>Saccharomycodaceae</taxon>
        <taxon>Hanseniaspora</taxon>
    </lineage>
</organism>
<name>A0A1B7T8J9_9ASCO</name>
<dbReference type="OrthoDB" id="416217at2759"/>
<dbReference type="AlphaFoldDB" id="A0A1B7T8J9"/>
<comment type="caution">
    <text evidence="1">The sequence shown here is derived from an EMBL/GenBank/DDBJ whole genome shotgun (WGS) entry which is preliminary data.</text>
</comment>
<evidence type="ECO:0000313" key="2">
    <source>
        <dbReference type="Proteomes" id="UP000092321"/>
    </source>
</evidence>
<dbReference type="Proteomes" id="UP000092321">
    <property type="component" value="Unassembled WGS sequence"/>
</dbReference>
<sequence length="753" mass="88428">MLSLSCFKENRSLFEREIDFFSAASTFEEKRILILRYIKVYEELLKIKLSLSYKAISTLLNFIIAKKESVSPALILNCHIGAYILKNFELYSLVTDKNAMSRFIEHYCFSIDIAWNLVNIKISSVVSETVSVTSSPDLAIISPAELQNKNEQEFFINKKKNSTWDFIDKEFCSNYKIKYDGDKIGFAVLNKAMNNQSFLHMKSYPLDFLKEVMKMLTEFGDIFLFSLPTDQIDSILKEDFKNLVLFSEYVMKLSVFVDYEKALPLQPNLVSQINHRLLSIMPKKLLLISQNEYMHKETLCKILIKNQISKDSFGKYSNKNVVKDYNELGLITPVEKILYSFYFLVDVALSNCFATNLYVFDNGCYDFDEESEVDKKVLFFGNYSFRFITYMQKRKFLMSYYCCLNPFYESKEEDSSLMNRNSSEMFLQQPCYKSRQAYNIKETPIANFLTTRFTKDSYFSIDDTKMIPLELVIGFENCYQKFQKYPYKGSNVLQNGHYWDGHFYLILKESYLQYKENLKILMKQYGKAIDFYFAAYKQNTLDEVSSSFIKDLIRHDINKVALKNVGGKYKYQETFITDNEIEDIETSLQNLLIIYQYFINMNILLPLSEETFQQLGLELKRRFEENTIDYSESKTSDFSTSTENKPSLDNLFVYFPSKTLSDNVLMEHKKLKLSLFTGLFASDYDPILNTTTEKYLLSNSNLDFNKNENQEKWKDIKKESSLDLFPDLDFVKMVRKDKMTLLFADGRDEDEDD</sequence>
<protein>
    <submittedName>
        <fullName evidence="1">Uncharacterized protein</fullName>
    </submittedName>
</protein>